<dbReference type="Pfam" id="PF08534">
    <property type="entry name" value="Redoxin"/>
    <property type="match status" value="1"/>
</dbReference>
<dbReference type="PROSITE" id="PS51352">
    <property type="entry name" value="THIOREDOXIN_2"/>
    <property type="match status" value="1"/>
</dbReference>
<evidence type="ECO:0000259" key="6">
    <source>
        <dbReference type="PROSITE" id="PS51352"/>
    </source>
</evidence>
<keyword evidence="7" id="KW-0413">Isomerase</keyword>
<dbReference type="InterPro" id="IPR013766">
    <property type="entry name" value="Thioredoxin_domain"/>
</dbReference>
<evidence type="ECO:0000313" key="8">
    <source>
        <dbReference type="Proteomes" id="UP000235828"/>
    </source>
</evidence>
<evidence type="ECO:0000256" key="4">
    <source>
        <dbReference type="ARBA" id="ARBA00023157"/>
    </source>
</evidence>
<dbReference type="KEGG" id="vta:A0340"/>
<dbReference type="AlphaFoldDB" id="A0A2N8Z8S2"/>
<dbReference type="GO" id="GO:0017004">
    <property type="term" value="P:cytochrome complex assembly"/>
    <property type="evidence" value="ECO:0007669"/>
    <property type="project" value="UniProtKB-KW"/>
</dbReference>
<dbReference type="GO" id="GO:0030288">
    <property type="term" value="C:outer membrane-bounded periplasmic space"/>
    <property type="evidence" value="ECO:0007669"/>
    <property type="project" value="InterPro"/>
</dbReference>
<evidence type="ECO:0000256" key="1">
    <source>
        <dbReference type="ARBA" id="ARBA00004383"/>
    </source>
</evidence>
<evidence type="ECO:0000256" key="3">
    <source>
        <dbReference type="ARBA" id="ARBA00022748"/>
    </source>
</evidence>
<evidence type="ECO:0000256" key="5">
    <source>
        <dbReference type="ARBA" id="ARBA00023284"/>
    </source>
</evidence>
<dbReference type="GO" id="GO:0015036">
    <property type="term" value="F:disulfide oxidoreductase activity"/>
    <property type="evidence" value="ECO:0007669"/>
    <property type="project" value="InterPro"/>
</dbReference>
<sequence length="175" mass="19876">MSKKAKLTSLFVVLGGFIALLWVGLLSEPDKSNQALIDQAFPSFTLPLLGSPEIRVNEQVFKDSQWTIVNVWASWCVVCEKEHEFLKQLDQQGYFIIGLNYRDDIASAAQYLRRNGSPYEVTLYDHDSDLALRLGVIGTPETILVDQHGVVRQRHLGELTPRVWQSKFTPLMEGR</sequence>
<reference evidence="7 8" key="1">
    <citation type="submission" date="2017-10" db="EMBL/GenBank/DDBJ databases">
        <authorList>
            <person name="Banno H."/>
            <person name="Chua N.-H."/>
        </authorList>
    </citation>
    <scope>NUCLEOTIDE SEQUENCE [LARGE SCALE GENOMIC DNA]</scope>
    <source>
        <strain evidence="7">Vibrio tapetis CECT4600</strain>
    </source>
</reference>
<dbReference type="PANTHER" id="PTHR42852:SF6">
    <property type="entry name" value="THIOL:DISULFIDE INTERCHANGE PROTEIN DSBE"/>
    <property type="match status" value="1"/>
</dbReference>
<keyword evidence="5" id="KW-0676">Redox-active center</keyword>
<dbReference type="RefSeq" id="WP_102521216.1">
    <property type="nucleotide sequence ID" value="NZ_LT960611.1"/>
</dbReference>
<dbReference type="OrthoDB" id="9799347at2"/>
<dbReference type="InterPro" id="IPR013740">
    <property type="entry name" value="Redoxin"/>
</dbReference>
<dbReference type="NCBIfam" id="TIGR00385">
    <property type="entry name" value="dsbE"/>
    <property type="match status" value="1"/>
</dbReference>
<dbReference type="GO" id="GO:0016853">
    <property type="term" value="F:isomerase activity"/>
    <property type="evidence" value="ECO:0007669"/>
    <property type="project" value="UniProtKB-KW"/>
</dbReference>
<keyword evidence="3" id="KW-0201">Cytochrome c-type biogenesis</keyword>
<comment type="subcellular location">
    <subcellularLocation>
        <location evidence="1">Cell inner membrane</location>
        <topology evidence="1">Single-pass membrane protein</topology>
        <orientation evidence="1">Periplasmic side</orientation>
    </subcellularLocation>
</comment>
<dbReference type="SUPFAM" id="SSF52833">
    <property type="entry name" value="Thioredoxin-like"/>
    <property type="match status" value="1"/>
</dbReference>
<name>A0A2N8Z8S2_9VIBR</name>
<dbReference type="GO" id="GO:0005886">
    <property type="term" value="C:plasma membrane"/>
    <property type="evidence" value="ECO:0007669"/>
    <property type="project" value="UniProtKB-SubCell"/>
</dbReference>
<keyword evidence="8" id="KW-1185">Reference proteome</keyword>
<keyword evidence="4" id="KW-1015">Disulfide bond</keyword>
<evidence type="ECO:0000313" key="7">
    <source>
        <dbReference type="EMBL" id="SON48319.1"/>
    </source>
</evidence>
<gene>
    <name evidence="7" type="ORF">VTAP4600_A0340</name>
</gene>
<dbReference type="PANTHER" id="PTHR42852">
    <property type="entry name" value="THIOL:DISULFIDE INTERCHANGE PROTEIN DSBE"/>
    <property type="match status" value="1"/>
</dbReference>
<proteinExistence type="inferred from homology"/>
<dbReference type="InterPro" id="IPR004799">
    <property type="entry name" value="Periplasmic_diS_OxRdtase_DsbE"/>
</dbReference>
<evidence type="ECO:0000256" key="2">
    <source>
        <dbReference type="ARBA" id="ARBA00007758"/>
    </source>
</evidence>
<dbReference type="EMBL" id="LT960611">
    <property type="protein sequence ID" value="SON48319.1"/>
    <property type="molecule type" value="Genomic_DNA"/>
</dbReference>
<dbReference type="Proteomes" id="UP000235828">
    <property type="component" value="Chromosome A"/>
</dbReference>
<protein>
    <submittedName>
        <fullName evidence="7">Disulfide isomerase</fullName>
    </submittedName>
</protein>
<organism evidence="7 8">
    <name type="scientific">Vibrio tapetis subsp. tapetis</name>
    <dbReference type="NCBI Taxonomy" id="1671868"/>
    <lineage>
        <taxon>Bacteria</taxon>
        <taxon>Pseudomonadati</taxon>
        <taxon>Pseudomonadota</taxon>
        <taxon>Gammaproteobacteria</taxon>
        <taxon>Vibrionales</taxon>
        <taxon>Vibrionaceae</taxon>
        <taxon>Vibrio</taxon>
    </lineage>
</organism>
<dbReference type="InterPro" id="IPR036249">
    <property type="entry name" value="Thioredoxin-like_sf"/>
</dbReference>
<accession>A0A2N8Z8S2</accession>
<feature type="domain" description="Thioredoxin" evidence="6">
    <location>
        <begin position="35"/>
        <end position="173"/>
    </location>
</feature>
<dbReference type="Gene3D" id="3.40.30.10">
    <property type="entry name" value="Glutaredoxin"/>
    <property type="match status" value="1"/>
</dbReference>
<comment type="similarity">
    <text evidence="2">Belongs to the thioredoxin family. DsbE subfamily.</text>
</comment>
<dbReference type="InterPro" id="IPR050553">
    <property type="entry name" value="Thioredoxin_ResA/DsbE_sf"/>
</dbReference>